<dbReference type="Pfam" id="PF00438">
    <property type="entry name" value="S-AdoMet_synt_N"/>
    <property type="match status" value="1"/>
</dbReference>
<keyword evidence="7 18" id="KW-0808">Transferase</keyword>
<evidence type="ECO:0000256" key="8">
    <source>
        <dbReference type="ARBA" id="ARBA00022723"/>
    </source>
</evidence>
<dbReference type="AlphaFoldDB" id="Q6KHY1"/>
<gene>
    <name evidence="18" type="primary">metK</name>
    <name evidence="18" type="ordered locus">MMOB3090</name>
</gene>
<evidence type="ECO:0000259" key="15">
    <source>
        <dbReference type="Pfam" id="PF00438"/>
    </source>
</evidence>
<keyword evidence="12" id="KW-0630">Potassium</keyword>
<dbReference type="InterPro" id="IPR022636">
    <property type="entry name" value="S-AdoMet_synthetase_sfam"/>
</dbReference>
<dbReference type="InterPro" id="IPR022628">
    <property type="entry name" value="S-AdoMet_synt_N"/>
</dbReference>
<comment type="cofactor">
    <cofactor evidence="1">
        <name>Mg(2+)</name>
        <dbReference type="ChEBI" id="CHEBI:18420"/>
    </cofactor>
</comment>
<keyword evidence="9" id="KW-0547">Nucleotide-binding</keyword>
<organism evidence="18 19">
    <name type="scientific">Mycoplasma mobile (strain ATCC 43663 / 163K / NCTC 11711)</name>
    <name type="common">Mesomycoplasma mobile</name>
    <dbReference type="NCBI Taxonomy" id="267748"/>
    <lineage>
        <taxon>Bacteria</taxon>
        <taxon>Bacillati</taxon>
        <taxon>Mycoplasmatota</taxon>
        <taxon>Mycoplasmoidales</taxon>
        <taxon>Metamycoplasmataceae</taxon>
        <taxon>Mesomycoplasma</taxon>
    </lineage>
</organism>
<evidence type="ECO:0000259" key="17">
    <source>
        <dbReference type="Pfam" id="PF02773"/>
    </source>
</evidence>
<keyword evidence="6" id="KW-0554">One-carbon metabolism</keyword>
<dbReference type="EMBL" id="AE017308">
    <property type="protein sequence ID" value="AAT27795.1"/>
    <property type="molecule type" value="Genomic_DNA"/>
</dbReference>
<evidence type="ECO:0000256" key="2">
    <source>
        <dbReference type="ARBA" id="ARBA00001958"/>
    </source>
</evidence>
<evidence type="ECO:0000313" key="18">
    <source>
        <dbReference type="EMBL" id="AAT27795.1"/>
    </source>
</evidence>
<dbReference type="Pfam" id="PF02773">
    <property type="entry name" value="S-AdoMet_synt_C"/>
    <property type="match status" value="1"/>
</dbReference>
<evidence type="ECO:0000256" key="4">
    <source>
        <dbReference type="ARBA" id="ARBA00009685"/>
    </source>
</evidence>
<feature type="domain" description="S-adenosylmethionine synthetase C-terminal" evidence="17">
    <location>
        <begin position="225"/>
        <end position="363"/>
    </location>
</feature>
<dbReference type="CDD" id="cd18079">
    <property type="entry name" value="S-AdoMet_synt"/>
    <property type="match status" value="1"/>
</dbReference>
<dbReference type="PANTHER" id="PTHR11964">
    <property type="entry name" value="S-ADENOSYLMETHIONINE SYNTHETASE"/>
    <property type="match status" value="1"/>
</dbReference>
<keyword evidence="11" id="KW-0460">Magnesium</keyword>
<name>Q6KHY1_MYCM1</name>
<keyword evidence="10" id="KW-0067">ATP-binding</keyword>
<dbReference type="GO" id="GO:0006730">
    <property type="term" value="P:one-carbon metabolic process"/>
    <property type="evidence" value="ECO:0007669"/>
    <property type="project" value="UniProtKB-KW"/>
</dbReference>
<evidence type="ECO:0000256" key="14">
    <source>
        <dbReference type="RuleBase" id="RU004462"/>
    </source>
</evidence>
<comment type="similarity">
    <text evidence="4 14">Belongs to the AdoMet synthase family.</text>
</comment>
<dbReference type="EC" id="2.5.1.6" evidence="5 13"/>
<evidence type="ECO:0000256" key="7">
    <source>
        <dbReference type="ARBA" id="ARBA00022679"/>
    </source>
</evidence>
<evidence type="ECO:0000256" key="9">
    <source>
        <dbReference type="ARBA" id="ARBA00022741"/>
    </source>
</evidence>
<dbReference type="InterPro" id="IPR022630">
    <property type="entry name" value="S-AdoMet_synt_C"/>
</dbReference>
<dbReference type="PROSITE" id="PS00377">
    <property type="entry name" value="ADOMET_SYNTHASE_2"/>
    <property type="match status" value="1"/>
</dbReference>
<dbReference type="NCBIfam" id="TIGR01034">
    <property type="entry name" value="metK"/>
    <property type="match status" value="1"/>
</dbReference>
<dbReference type="RefSeq" id="WP_011264829.1">
    <property type="nucleotide sequence ID" value="NC_006908.1"/>
</dbReference>
<dbReference type="HOGENOM" id="CLU_041802_1_1_14"/>
<dbReference type="UniPathway" id="UPA00315">
    <property type="reaction ID" value="UER00080"/>
</dbReference>
<dbReference type="InterPro" id="IPR022629">
    <property type="entry name" value="S-AdoMet_synt_central"/>
</dbReference>
<evidence type="ECO:0000256" key="5">
    <source>
        <dbReference type="ARBA" id="ARBA00012828"/>
    </source>
</evidence>
<dbReference type="GO" id="GO:0046872">
    <property type="term" value="F:metal ion binding"/>
    <property type="evidence" value="ECO:0007669"/>
    <property type="project" value="UniProtKB-KW"/>
</dbReference>
<dbReference type="KEGG" id="mmo:MMOB3090"/>
<dbReference type="SUPFAM" id="SSF55973">
    <property type="entry name" value="S-adenosylmethionine synthetase"/>
    <property type="match status" value="3"/>
</dbReference>
<feature type="domain" description="S-adenosylmethionine synthetase central" evidence="16">
    <location>
        <begin position="107"/>
        <end position="223"/>
    </location>
</feature>
<dbReference type="InterPro" id="IPR002133">
    <property type="entry name" value="S-AdoMet_synthetase"/>
</dbReference>
<evidence type="ECO:0000313" key="19">
    <source>
        <dbReference type="Proteomes" id="UP000009072"/>
    </source>
</evidence>
<evidence type="ECO:0000256" key="13">
    <source>
        <dbReference type="NCBIfam" id="TIGR01034"/>
    </source>
</evidence>
<dbReference type="PIRSF" id="PIRSF000497">
    <property type="entry name" value="MAT"/>
    <property type="match status" value="1"/>
</dbReference>
<evidence type="ECO:0000256" key="3">
    <source>
        <dbReference type="ARBA" id="ARBA00005224"/>
    </source>
</evidence>
<dbReference type="STRING" id="267748.MMOB3090"/>
<evidence type="ECO:0000256" key="11">
    <source>
        <dbReference type="ARBA" id="ARBA00022842"/>
    </source>
</evidence>
<proteinExistence type="inferred from homology"/>
<dbReference type="GO" id="GO:0005524">
    <property type="term" value="F:ATP binding"/>
    <property type="evidence" value="ECO:0007669"/>
    <property type="project" value="UniProtKB-KW"/>
</dbReference>
<dbReference type="InterPro" id="IPR022631">
    <property type="entry name" value="ADOMET_SYNTHASE_CS"/>
</dbReference>
<evidence type="ECO:0000256" key="12">
    <source>
        <dbReference type="ARBA" id="ARBA00022958"/>
    </source>
</evidence>
<comment type="cofactor">
    <cofactor evidence="2">
        <name>K(+)</name>
        <dbReference type="ChEBI" id="CHEBI:29103"/>
    </cofactor>
</comment>
<dbReference type="Gene3D" id="3.30.300.10">
    <property type="match status" value="3"/>
</dbReference>
<keyword evidence="8" id="KW-0479">Metal-binding</keyword>
<dbReference type="GO" id="GO:0004478">
    <property type="term" value="F:methionine adenosyltransferase activity"/>
    <property type="evidence" value="ECO:0007669"/>
    <property type="project" value="UniProtKB-UniRule"/>
</dbReference>
<evidence type="ECO:0000256" key="6">
    <source>
        <dbReference type="ARBA" id="ARBA00022563"/>
    </source>
</evidence>
<accession>Q6KHY1</accession>
<keyword evidence="19" id="KW-1185">Reference proteome</keyword>
<evidence type="ECO:0000256" key="10">
    <source>
        <dbReference type="ARBA" id="ARBA00022840"/>
    </source>
</evidence>
<evidence type="ECO:0000256" key="1">
    <source>
        <dbReference type="ARBA" id="ARBA00001946"/>
    </source>
</evidence>
<comment type="pathway">
    <text evidence="3">Amino-acid biosynthesis; S-adenosyl-L-methionine biosynthesis; S-adenosyl-L-methionine from L-methionine: step 1/1.</text>
</comment>
<dbReference type="Proteomes" id="UP000009072">
    <property type="component" value="Chromosome"/>
</dbReference>
<reference evidence="18 19" key="1">
    <citation type="journal article" date="2004" name="Genome Res.">
        <title>The complete genome and proteome of Mycoplasma mobile.</title>
        <authorList>
            <person name="Jaffe J.D."/>
            <person name="Stange-Thomann N."/>
            <person name="Smith C."/>
            <person name="DeCaprio D."/>
            <person name="Fisher S."/>
            <person name="Butler J."/>
            <person name="Calvo S."/>
            <person name="Elkins T."/>
            <person name="FitzGerald M.G."/>
            <person name="Hafez N."/>
            <person name="Kodira C.D."/>
            <person name="Major J."/>
            <person name="Wang S."/>
            <person name="Wilkinson J."/>
            <person name="Nicol R."/>
            <person name="Nusbaum C."/>
            <person name="Birren B."/>
            <person name="Berg H.C."/>
            <person name="Church G.M."/>
        </authorList>
    </citation>
    <scope>NUCLEOTIDE SEQUENCE [LARGE SCALE GENOMIC DNA]</scope>
    <source>
        <strain evidence="19">ATCC 43663 / 163K / NCTC 11711</strain>
    </source>
</reference>
<dbReference type="GO" id="GO:0006556">
    <property type="term" value="P:S-adenosylmethionine biosynthetic process"/>
    <property type="evidence" value="ECO:0007669"/>
    <property type="project" value="UniProtKB-UniRule"/>
</dbReference>
<sequence length="386" mass="43349">MKTNIFTSESVGKGHPDKICDQISDRILDSILKKDCNARVACEVMASNKLIVIGGEIKTNSYIDVVKEAWNILLKLGYDENDFTIISNINKQSSDISFGVDKSNGSIAAGDQGIVFGYATNETEQFLPLNFVIAHEILKIAEKKRLNKTFQNAKSDMKSQVTMDYSDPKNPKLVTIIVAIQHEKNIDKDEFEKFIKDEIIYVVTDKYKLNRNFEILINTAGDFTIGGPIGDTGLTGRKIIVDTYGGWARHGGGAFSGKDYTKVDRSGAYFARWVAKNLVAAEVADKVEIQFAFAIGKEMPIAININVTNEKYKIELIEKVVKNLFNFNVGEIIEKLDLKKPIYEQVASFGHFGRNDLDLSWEKLDYVDKIKQFLKKYPEGKILNNG</sequence>
<evidence type="ECO:0000259" key="16">
    <source>
        <dbReference type="Pfam" id="PF02772"/>
    </source>
</evidence>
<dbReference type="eggNOG" id="COG0192">
    <property type="taxonomic scope" value="Bacteria"/>
</dbReference>
<dbReference type="Pfam" id="PF02772">
    <property type="entry name" value="S-AdoMet_synt_M"/>
    <property type="match status" value="1"/>
</dbReference>
<protein>
    <recommendedName>
        <fullName evidence="5 13">Methionine adenosyltransferase</fullName>
        <ecNumber evidence="5 13">2.5.1.6</ecNumber>
    </recommendedName>
</protein>
<feature type="domain" description="S-adenosylmethionine synthetase N-terminal" evidence="15">
    <location>
        <begin position="4"/>
        <end position="93"/>
    </location>
</feature>